<dbReference type="InterPro" id="IPR024419">
    <property type="entry name" value="YvrJ"/>
</dbReference>
<keyword evidence="2" id="KW-1133">Transmembrane helix</keyword>
<accession>A0ABQ5TK12</accession>
<protein>
    <recommendedName>
        <fullName evidence="5">YvrJ family protein</fullName>
    </recommendedName>
</protein>
<evidence type="ECO:0000313" key="4">
    <source>
        <dbReference type="Proteomes" id="UP001275436"/>
    </source>
</evidence>
<proteinExistence type="predicted"/>
<dbReference type="EMBL" id="BSKO01000001">
    <property type="protein sequence ID" value="GLO67209.1"/>
    <property type="molecule type" value="Genomic_DNA"/>
</dbReference>
<evidence type="ECO:0000256" key="2">
    <source>
        <dbReference type="SAM" id="Phobius"/>
    </source>
</evidence>
<dbReference type="RefSeq" id="WP_017797734.1">
    <property type="nucleotide sequence ID" value="NZ_BSKO01000001.1"/>
</dbReference>
<name>A0ABQ5TK12_9BACI</name>
<evidence type="ECO:0000313" key="3">
    <source>
        <dbReference type="EMBL" id="GLO67209.1"/>
    </source>
</evidence>
<comment type="caution">
    <text evidence="3">The sequence shown here is derived from an EMBL/GenBank/DDBJ whole genome shotgun (WGS) entry which is preliminary data.</text>
</comment>
<gene>
    <name evidence="3" type="ORF">MACH08_29930</name>
</gene>
<feature type="transmembrane region" description="Helical" evidence="2">
    <location>
        <begin position="6"/>
        <end position="29"/>
    </location>
</feature>
<dbReference type="Pfam" id="PF12841">
    <property type="entry name" value="YvrJ"/>
    <property type="match status" value="1"/>
</dbReference>
<keyword evidence="2" id="KW-0812">Transmembrane</keyword>
<feature type="coiled-coil region" evidence="1">
    <location>
        <begin position="28"/>
        <end position="55"/>
    </location>
</feature>
<organism evidence="3 4">
    <name type="scientific">Oceanobacillus kimchii</name>
    <dbReference type="NCBI Taxonomy" id="746691"/>
    <lineage>
        <taxon>Bacteria</taxon>
        <taxon>Bacillati</taxon>
        <taxon>Bacillota</taxon>
        <taxon>Bacilli</taxon>
        <taxon>Bacillales</taxon>
        <taxon>Bacillaceae</taxon>
        <taxon>Oceanobacillus</taxon>
    </lineage>
</organism>
<keyword evidence="2" id="KW-0472">Membrane</keyword>
<dbReference type="Proteomes" id="UP001275436">
    <property type="component" value="Unassembled WGS sequence"/>
</dbReference>
<evidence type="ECO:0000256" key="1">
    <source>
        <dbReference type="SAM" id="Coils"/>
    </source>
</evidence>
<reference evidence="3 4" key="1">
    <citation type="submission" date="2023-02" db="EMBL/GenBank/DDBJ databases">
        <title>Oceanobacillus kimchii IFOP_LL358 isolated form Alexandrium catenella lab strain.</title>
        <authorList>
            <person name="Gajardo G."/>
            <person name="Ueki S."/>
            <person name="Maruyama F."/>
        </authorList>
    </citation>
    <scope>NUCLEOTIDE SEQUENCE [LARGE SCALE GENOMIC DNA]</scope>
    <source>
        <strain evidence="3 4">IFOP_LL358</strain>
    </source>
</reference>
<sequence>MSDISIMTYLTSLLENVGFPVMVTLFLLIRYEVRIKQLEDHSKNLSDLIKDLRRDMT</sequence>
<evidence type="ECO:0008006" key="5">
    <source>
        <dbReference type="Google" id="ProtNLM"/>
    </source>
</evidence>
<keyword evidence="1" id="KW-0175">Coiled coil</keyword>
<keyword evidence="4" id="KW-1185">Reference proteome</keyword>